<keyword evidence="5" id="KW-1185">Reference proteome</keyword>
<evidence type="ECO:0000313" key="4">
    <source>
        <dbReference type="EMBL" id="MBA2892748.1"/>
    </source>
</evidence>
<name>A0A7W0HR84_9ACTN</name>
<feature type="signal peptide" evidence="2">
    <location>
        <begin position="1"/>
        <end position="20"/>
    </location>
</feature>
<sequence length="334" mass="35307">MRAYGRRGVLALAAAFLAVAGCSDTPVEQPRQSPVAAASATATAEKPPITPGEAREVFNAYVATDAVNRGAGFQWYARDQVTGGRATLTMAEYDASRFPAPHRWGKPTVWVPRLAAGDRNPWFSAIAERDGRPAIVTFVGQGADWLLTSVAVLEPGQEPPAVELDADGYATPLSSTDKSVAISPTFMAPLHASVAEAGPEGIAAGLIAPGPYTTETADKIAADRKRWKGLGYDYDSIFSAGELRTFALRTTGGGALVQYSLNQSTSITNRLDKKGLGIPVPEELRGLEPSLWAQLSLKTSEMHQYATAVPPIDSTKPAVVIAHDGGVYQAKADN</sequence>
<proteinExistence type="predicted"/>
<evidence type="ECO:0000259" key="3">
    <source>
        <dbReference type="Pfam" id="PF26366"/>
    </source>
</evidence>
<keyword evidence="2" id="KW-0732">Signal</keyword>
<dbReference type="PROSITE" id="PS51257">
    <property type="entry name" value="PROKAR_LIPOPROTEIN"/>
    <property type="match status" value="1"/>
</dbReference>
<feature type="region of interest" description="Disordered" evidence="1">
    <location>
        <begin position="25"/>
        <end position="49"/>
    </location>
</feature>
<dbReference type="Proteomes" id="UP000530928">
    <property type="component" value="Unassembled WGS sequence"/>
</dbReference>
<protein>
    <recommendedName>
        <fullName evidence="3">DUF8094 domain-containing protein</fullName>
    </recommendedName>
</protein>
<evidence type="ECO:0000256" key="1">
    <source>
        <dbReference type="SAM" id="MobiDB-lite"/>
    </source>
</evidence>
<organism evidence="4 5">
    <name type="scientific">Nonomuraea soli</name>
    <dbReference type="NCBI Taxonomy" id="1032476"/>
    <lineage>
        <taxon>Bacteria</taxon>
        <taxon>Bacillati</taxon>
        <taxon>Actinomycetota</taxon>
        <taxon>Actinomycetes</taxon>
        <taxon>Streptosporangiales</taxon>
        <taxon>Streptosporangiaceae</taxon>
        <taxon>Nonomuraea</taxon>
    </lineage>
</organism>
<feature type="domain" description="DUF8094" evidence="3">
    <location>
        <begin position="47"/>
        <end position="331"/>
    </location>
</feature>
<dbReference type="InterPro" id="IPR058407">
    <property type="entry name" value="DUF8094"/>
</dbReference>
<gene>
    <name evidence="4" type="ORF">HNR30_004102</name>
</gene>
<feature type="chain" id="PRO_5039643691" description="DUF8094 domain-containing protein" evidence="2">
    <location>
        <begin position="21"/>
        <end position="334"/>
    </location>
</feature>
<evidence type="ECO:0000256" key="2">
    <source>
        <dbReference type="SAM" id="SignalP"/>
    </source>
</evidence>
<accession>A0A7W0HR84</accession>
<dbReference type="AlphaFoldDB" id="A0A7W0HR84"/>
<reference evidence="4 5" key="1">
    <citation type="submission" date="2020-07" db="EMBL/GenBank/DDBJ databases">
        <title>Genomic Encyclopedia of Type Strains, Phase IV (KMG-IV): sequencing the most valuable type-strain genomes for metagenomic binning, comparative biology and taxonomic classification.</title>
        <authorList>
            <person name="Goeker M."/>
        </authorList>
    </citation>
    <scope>NUCLEOTIDE SEQUENCE [LARGE SCALE GENOMIC DNA]</scope>
    <source>
        <strain evidence="4 5">DSM 45533</strain>
    </source>
</reference>
<evidence type="ECO:0000313" key="5">
    <source>
        <dbReference type="Proteomes" id="UP000530928"/>
    </source>
</evidence>
<comment type="caution">
    <text evidence="4">The sequence shown here is derived from an EMBL/GenBank/DDBJ whole genome shotgun (WGS) entry which is preliminary data.</text>
</comment>
<dbReference type="RefSeq" id="WP_181611477.1">
    <property type="nucleotide sequence ID" value="NZ_BAABAM010000003.1"/>
</dbReference>
<dbReference type="Pfam" id="PF26366">
    <property type="entry name" value="DUF8094"/>
    <property type="match status" value="1"/>
</dbReference>
<dbReference type="EMBL" id="JACDUR010000004">
    <property type="protein sequence ID" value="MBA2892748.1"/>
    <property type="molecule type" value="Genomic_DNA"/>
</dbReference>